<dbReference type="Proteomes" id="UP001162992">
    <property type="component" value="Chromosome 11"/>
</dbReference>
<accession>A0ACC2CDB4</accession>
<evidence type="ECO:0000313" key="2">
    <source>
        <dbReference type="Proteomes" id="UP001162992"/>
    </source>
</evidence>
<name>A0ACC2CDB4_DIPCM</name>
<evidence type="ECO:0000313" key="1">
    <source>
        <dbReference type="EMBL" id="KAJ7539905.1"/>
    </source>
</evidence>
<protein>
    <submittedName>
        <fullName evidence="1">Uncharacterized protein</fullName>
    </submittedName>
</protein>
<gene>
    <name evidence="1" type="ORF">O6H91_11G114400</name>
</gene>
<organism evidence="1 2">
    <name type="scientific">Diphasiastrum complanatum</name>
    <name type="common">Issler's clubmoss</name>
    <name type="synonym">Lycopodium complanatum</name>
    <dbReference type="NCBI Taxonomy" id="34168"/>
    <lineage>
        <taxon>Eukaryota</taxon>
        <taxon>Viridiplantae</taxon>
        <taxon>Streptophyta</taxon>
        <taxon>Embryophyta</taxon>
        <taxon>Tracheophyta</taxon>
        <taxon>Lycopodiopsida</taxon>
        <taxon>Lycopodiales</taxon>
        <taxon>Lycopodiaceae</taxon>
        <taxon>Lycopodioideae</taxon>
        <taxon>Diphasiastrum</taxon>
    </lineage>
</organism>
<keyword evidence="2" id="KW-1185">Reference proteome</keyword>
<dbReference type="EMBL" id="CM055102">
    <property type="protein sequence ID" value="KAJ7539905.1"/>
    <property type="molecule type" value="Genomic_DNA"/>
</dbReference>
<sequence length="154" mass="17438">MHELISLSLFHLSPAESDCPLSLSLYSALLYEKQLKRSLPCGFAAIDPTHSTTLSLQFNSHSAFHLLSLLLILSAIQMQTSSKSKSMEWLRSRIATSFQKAWEVCLLRVRSRRSRKRGRSFGELYDDVQACGYGDVQVMWSMLNHQSAVVNSKK</sequence>
<comment type="caution">
    <text evidence="1">The sequence shown here is derived from an EMBL/GenBank/DDBJ whole genome shotgun (WGS) entry which is preliminary data.</text>
</comment>
<proteinExistence type="predicted"/>
<reference evidence="2" key="1">
    <citation type="journal article" date="2024" name="Proc. Natl. Acad. Sci. U.S.A.">
        <title>Extraordinary preservation of gene collinearity over three hundred million years revealed in homosporous lycophytes.</title>
        <authorList>
            <person name="Li C."/>
            <person name="Wickell D."/>
            <person name="Kuo L.Y."/>
            <person name="Chen X."/>
            <person name="Nie B."/>
            <person name="Liao X."/>
            <person name="Peng D."/>
            <person name="Ji J."/>
            <person name="Jenkins J."/>
            <person name="Williams M."/>
            <person name="Shu S."/>
            <person name="Plott C."/>
            <person name="Barry K."/>
            <person name="Rajasekar S."/>
            <person name="Grimwood J."/>
            <person name="Han X."/>
            <person name="Sun S."/>
            <person name="Hou Z."/>
            <person name="He W."/>
            <person name="Dai G."/>
            <person name="Sun C."/>
            <person name="Schmutz J."/>
            <person name="Leebens-Mack J.H."/>
            <person name="Li F.W."/>
            <person name="Wang L."/>
        </authorList>
    </citation>
    <scope>NUCLEOTIDE SEQUENCE [LARGE SCALE GENOMIC DNA]</scope>
    <source>
        <strain evidence="2">cv. PW_Plant_1</strain>
    </source>
</reference>